<evidence type="ECO:0000313" key="1">
    <source>
        <dbReference type="EMBL" id="MFC1413827.1"/>
    </source>
</evidence>
<gene>
    <name evidence="1" type="ORF">ACEZDG_31660</name>
</gene>
<proteinExistence type="predicted"/>
<protein>
    <submittedName>
        <fullName evidence="1">Uncharacterized protein</fullName>
    </submittedName>
</protein>
<accession>A0ABV6VJR0</accession>
<keyword evidence="2" id="KW-1185">Reference proteome</keyword>
<organism evidence="1 2">
    <name type="scientific">Streptacidiphilus alkalitolerans</name>
    <dbReference type="NCBI Taxonomy" id="3342712"/>
    <lineage>
        <taxon>Bacteria</taxon>
        <taxon>Bacillati</taxon>
        <taxon>Actinomycetota</taxon>
        <taxon>Actinomycetes</taxon>
        <taxon>Kitasatosporales</taxon>
        <taxon>Streptomycetaceae</taxon>
        <taxon>Streptacidiphilus</taxon>
    </lineage>
</organism>
<comment type="caution">
    <text evidence="1">The sequence shown here is derived from an EMBL/GenBank/DDBJ whole genome shotgun (WGS) entry which is preliminary data.</text>
</comment>
<sequence length="72" mass="7535">MSMNMNELDAESAELLPGREALSKVKFSFTKTVNVTKHVANVEASNQSLAGNWGSIGAAAGSDASQSISIHQ</sequence>
<dbReference type="Proteomes" id="UP001592582">
    <property type="component" value="Unassembled WGS sequence"/>
</dbReference>
<reference evidence="1 2" key="1">
    <citation type="submission" date="2024-09" db="EMBL/GenBank/DDBJ databases">
        <authorList>
            <person name="Lee S.D."/>
        </authorList>
    </citation>
    <scope>NUCLEOTIDE SEQUENCE [LARGE SCALE GENOMIC DNA]</scope>
    <source>
        <strain evidence="1 2">N1-1</strain>
    </source>
</reference>
<evidence type="ECO:0000313" key="2">
    <source>
        <dbReference type="Proteomes" id="UP001592582"/>
    </source>
</evidence>
<dbReference type="EMBL" id="JBHEZX010000019">
    <property type="protein sequence ID" value="MFC1413827.1"/>
    <property type="molecule type" value="Genomic_DNA"/>
</dbReference>
<name>A0ABV6VJR0_9ACTN</name>